<keyword evidence="1" id="KW-0614">Plasmid</keyword>
<dbReference type="KEGG" id="nan:AArc1_4070"/>
<protein>
    <submittedName>
        <fullName evidence="1">Uncharacterized protein</fullName>
    </submittedName>
</protein>
<dbReference type="EMBL" id="CP024045">
    <property type="protein sequence ID" value="AXR76187.1"/>
    <property type="molecule type" value="Genomic_DNA"/>
</dbReference>
<name>A0A346P9J2_9EURY</name>
<sequence>MRDYTTREDATRALIFDFAFYTDYRFSQVKCLFRMTGMRNVFVKMEIDGIVEEAYEVQNGRSYPPSDRTAQSS</sequence>
<dbReference type="AlphaFoldDB" id="A0A346P9J2"/>
<proteinExistence type="predicted"/>
<gene>
    <name evidence="1" type="ORF">AArc1_4070</name>
</gene>
<geneLocation type="plasmid" evidence="2">
    <name>paarc1-01</name>
</geneLocation>
<evidence type="ECO:0000313" key="2">
    <source>
        <dbReference type="Proteomes" id="UP000258707"/>
    </source>
</evidence>
<reference evidence="1 2" key="1">
    <citation type="submission" date="2017-10" db="EMBL/GenBank/DDBJ databases">
        <title>Phenotypic and genomic properties of facultatively anaerobic sulfur-reducing natronoarchaea from hypersaline soda lakes.</title>
        <authorList>
            <person name="Sorokin D.Y."/>
            <person name="Kublanov I.V."/>
            <person name="Roman P."/>
            <person name="Sinninghe Damste J.S."/>
            <person name="Golyshin P.N."/>
            <person name="Rojo D."/>
            <person name="Ciordia S."/>
            <person name="Mena Md.C."/>
            <person name="Ferrer M."/>
            <person name="Messina E."/>
            <person name="Smedile F."/>
            <person name="La Spada G."/>
            <person name="La Cono V."/>
            <person name="Yakimov M.M."/>
        </authorList>
    </citation>
    <scope>NUCLEOTIDE SEQUENCE [LARGE SCALE GENOMIC DNA]</scope>
    <source>
        <strain evidence="1 2">AArc1</strain>
        <plasmid evidence="2">paarc1-01</plasmid>
    </source>
</reference>
<dbReference type="Proteomes" id="UP000258707">
    <property type="component" value="Plasmid pAArc1-01"/>
</dbReference>
<organism evidence="1 2">
    <name type="scientific">Natrarchaeobaculum sulfurireducens</name>
    <dbReference type="NCBI Taxonomy" id="2044521"/>
    <lineage>
        <taxon>Archaea</taxon>
        <taxon>Methanobacteriati</taxon>
        <taxon>Methanobacteriota</taxon>
        <taxon>Stenosarchaea group</taxon>
        <taxon>Halobacteria</taxon>
        <taxon>Halobacteriales</taxon>
        <taxon>Natrialbaceae</taxon>
        <taxon>Natrarchaeobaculum</taxon>
    </lineage>
</organism>
<accession>A0A346P9J2</accession>
<evidence type="ECO:0000313" key="1">
    <source>
        <dbReference type="EMBL" id="AXR76187.1"/>
    </source>
</evidence>